<sequence>MKLIEEKIFSIYLTIASSYKSIIIINNNKPYIAYVEWVV</sequence>
<comment type="caution">
    <text evidence="1">The sequence shown here is derived from an EMBL/GenBank/DDBJ whole genome shotgun (WGS) entry which is preliminary data.</text>
</comment>
<proteinExistence type="predicted"/>
<dbReference type="Proteomes" id="UP000094023">
    <property type="component" value="Unassembled WGS sequence"/>
</dbReference>
<name>A0A198GBS2_9GAMM</name>
<protein>
    <submittedName>
        <fullName evidence="1">Uncharacterized protein</fullName>
    </submittedName>
</protein>
<reference evidence="1 2" key="1">
    <citation type="submission" date="2016-04" db="EMBL/GenBank/DDBJ databases">
        <title>ATOL: Assembling a taxonomically balanced genome-scale reconstruction of the evolutionary history of the Enterobacteriaceae.</title>
        <authorList>
            <person name="Plunkett G.III."/>
            <person name="Neeno-Eckwall E.C."/>
            <person name="Glasner J.D."/>
            <person name="Perna N.T."/>
        </authorList>
    </citation>
    <scope>NUCLEOTIDE SEQUENCE [LARGE SCALE GENOMIC DNA]</scope>
    <source>
        <strain evidence="1 2">ATCC 19692</strain>
    </source>
</reference>
<dbReference type="EMBL" id="LXEN01000047">
    <property type="protein sequence ID" value="OAT34533.1"/>
    <property type="molecule type" value="Genomic_DNA"/>
</dbReference>
<keyword evidence="2" id="KW-1185">Reference proteome</keyword>
<gene>
    <name evidence="1" type="ORF">M983_1113</name>
</gene>
<accession>A0A198GBS2</accession>
<dbReference type="STRING" id="1354337.M983_1113"/>
<organism evidence="1 2">
    <name type="scientific">Proteus myxofaciens ATCC 19692</name>
    <dbReference type="NCBI Taxonomy" id="1354337"/>
    <lineage>
        <taxon>Bacteria</taxon>
        <taxon>Pseudomonadati</taxon>
        <taxon>Pseudomonadota</taxon>
        <taxon>Gammaproteobacteria</taxon>
        <taxon>Enterobacterales</taxon>
        <taxon>Morganellaceae</taxon>
        <taxon>Proteus</taxon>
    </lineage>
</organism>
<dbReference type="AlphaFoldDB" id="A0A198GBS2"/>
<evidence type="ECO:0000313" key="1">
    <source>
        <dbReference type="EMBL" id="OAT34533.1"/>
    </source>
</evidence>
<evidence type="ECO:0000313" key="2">
    <source>
        <dbReference type="Proteomes" id="UP000094023"/>
    </source>
</evidence>